<evidence type="ECO:0000256" key="6">
    <source>
        <dbReference type="ARBA" id="ARBA00023136"/>
    </source>
</evidence>
<dbReference type="Proteomes" id="UP000003645">
    <property type="component" value="Chromosome"/>
</dbReference>
<dbReference type="PANTHER" id="PTHR42770:SF15">
    <property type="entry name" value="GLUTAMATE_GAMMA-AMINOBUTYRATE ANTIPORTER-RELATED"/>
    <property type="match status" value="1"/>
</dbReference>
<feature type="transmembrane region" description="Helical" evidence="7">
    <location>
        <begin position="322"/>
        <end position="344"/>
    </location>
</feature>
<evidence type="ECO:0000313" key="9">
    <source>
        <dbReference type="Proteomes" id="UP000003645"/>
    </source>
</evidence>
<comment type="subcellular location">
    <subcellularLocation>
        <location evidence="1">Cell membrane</location>
        <topology evidence="1">Multi-pass membrane protein</topology>
    </subcellularLocation>
</comment>
<accession>A0A0D4CKK2</accession>
<evidence type="ECO:0000256" key="7">
    <source>
        <dbReference type="SAM" id="Phobius"/>
    </source>
</evidence>
<feature type="transmembrane region" description="Helical" evidence="7">
    <location>
        <begin position="365"/>
        <end position="387"/>
    </location>
</feature>
<keyword evidence="6 7" id="KW-0472">Membrane</keyword>
<keyword evidence="9" id="KW-1185">Reference proteome</keyword>
<keyword evidence="5 7" id="KW-1133">Transmembrane helix</keyword>
<dbReference type="HOGENOM" id="CLU_020854_2_1_9"/>
<evidence type="ECO:0000313" key="8">
    <source>
        <dbReference type="EMBL" id="AJT50682.1"/>
    </source>
</evidence>
<dbReference type="RefSeq" id="WP_045025387.1">
    <property type="nucleotide sequence ID" value="NZ_CP011013.1"/>
</dbReference>
<feature type="transmembrane region" description="Helical" evidence="7">
    <location>
        <begin position="393"/>
        <end position="419"/>
    </location>
</feature>
<evidence type="ECO:0000256" key="4">
    <source>
        <dbReference type="ARBA" id="ARBA00022692"/>
    </source>
</evidence>
<keyword evidence="3" id="KW-1003">Cell membrane</keyword>
<dbReference type="InterPro" id="IPR027469">
    <property type="entry name" value="Cation_efflux_TMD_sf"/>
</dbReference>
<dbReference type="Pfam" id="PF13520">
    <property type="entry name" value="AA_permease_2"/>
    <property type="match status" value="1"/>
</dbReference>
<dbReference type="InterPro" id="IPR050367">
    <property type="entry name" value="APC_superfamily"/>
</dbReference>
<evidence type="ECO:0000256" key="5">
    <source>
        <dbReference type="ARBA" id="ARBA00022989"/>
    </source>
</evidence>
<dbReference type="EMBL" id="CP011013">
    <property type="protein sequence ID" value="AJT50682.1"/>
    <property type="molecule type" value="Genomic_DNA"/>
</dbReference>
<reference evidence="8 9" key="1">
    <citation type="journal article" date="2012" name="J. Bacteriol.">
        <title>Genome sequence of Lactobacillus mucosae LM1, isolated from piglet feces.</title>
        <authorList>
            <person name="Lee J.H."/>
            <person name="Valeriano V.D."/>
            <person name="Shin Y.R."/>
            <person name="Chae J.P."/>
            <person name="Kim G.B."/>
            <person name="Ham J.S."/>
            <person name="Chun J."/>
            <person name="Kang D.K."/>
        </authorList>
    </citation>
    <scope>NUCLEOTIDE SEQUENCE [LARGE SCALE GENOMIC DNA]</scope>
    <source>
        <strain evidence="8 9">LM1</strain>
    </source>
</reference>
<feature type="transmembrane region" description="Helical" evidence="7">
    <location>
        <begin position="440"/>
        <end position="462"/>
    </location>
</feature>
<keyword evidence="2" id="KW-0813">Transport</keyword>
<keyword evidence="4 7" id="KW-0812">Transmembrane</keyword>
<dbReference type="GO" id="GO:0005886">
    <property type="term" value="C:plasma membrane"/>
    <property type="evidence" value="ECO:0007669"/>
    <property type="project" value="UniProtKB-SubCell"/>
</dbReference>
<dbReference type="InterPro" id="IPR002293">
    <property type="entry name" value="AA/rel_permease1"/>
</dbReference>
<feature type="transmembrane region" description="Helical" evidence="7">
    <location>
        <begin position="247"/>
        <end position="268"/>
    </location>
</feature>
<feature type="transmembrane region" description="Helical" evidence="7">
    <location>
        <begin position="159"/>
        <end position="183"/>
    </location>
</feature>
<name>A0A0D4CKK2_LIMMU</name>
<feature type="transmembrane region" description="Helical" evidence="7">
    <location>
        <begin position="9"/>
        <end position="27"/>
    </location>
</feature>
<feature type="transmembrane region" description="Helical" evidence="7">
    <location>
        <begin position="207"/>
        <end position="226"/>
    </location>
</feature>
<dbReference type="KEGG" id="lmu:LBLM1_06415"/>
<feature type="transmembrane region" description="Helical" evidence="7">
    <location>
        <begin position="39"/>
        <end position="62"/>
    </location>
</feature>
<evidence type="ECO:0000256" key="3">
    <source>
        <dbReference type="ARBA" id="ARBA00022475"/>
    </source>
</evidence>
<dbReference type="GO" id="GO:0022857">
    <property type="term" value="F:transmembrane transporter activity"/>
    <property type="evidence" value="ECO:0007669"/>
    <property type="project" value="InterPro"/>
</dbReference>
<protein>
    <submittedName>
        <fullName evidence="8">Transporter</fullName>
    </submittedName>
</protein>
<evidence type="ECO:0000256" key="2">
    <source>
        <dbReference type="ARBA" id="ARBA00022448"/>
    </source>
</evidence>
<dbReference type="OrthoDB" id="92719at2"/>
<organism evidence="8 9">
    <name type="scientific">Limosilactobacillus mucosae LM1</name>
    <dbReference type="NCBI Taxonomy" id="1130798"/>
    <lineage>
        <taxon>Bacteria</taxon>
        <taxon>Bacillati</taxon>
        <taxon>Bacillota</taxon>
        <taxon>Bacilli</taxon>
        <taxon>Lactobacillales</taxon>
        <taxon>Lactobacillaceae</taxon>
        <taxon>Limosilactobacillus</taxon>
    </lineage>
</organism>
<evidence type="ECO:0000256" key="1">
    <source>
        <dbReference type="ARBA" id="ARBA00004651"/>
    </source>
</evidence>
<dbReference type="STRING" id="1130798.LBLM1_06415"/>
<feature type="transmembrane region" description="Helical" evidence="7">
    <location>
        <begin position="123"/>
        <end position="147"/>
    </location>
</feature>
<feature type="transmembrane region" description="Helical" evidence="7">
    <location>
        <begin position="468"/>
        <end position="487"/>
    </location>
</feature>
<gene>
    <name evidence="8" type="ORF">LBLM1_06415</name>
</gene>
<proteinExistence type="predicted"/>
<dbReference type="SUPFAM" id="SSF161111">
    <property type="entry name" value="Cation efflux protein transmembrane domain-like"/>
    <property type="match status" value="1"/>
</dbReference>
<sequence>MEQDKKKIGLANLTMMIFTCVFGFANTTVAYDQMGYASIIWYILAALFFFLPSSLMFAEYGSALKSAKGGIYSWLKVSIGEKMAFIGTFIWLCSWVVWMVSTAAKVWIPMSAFFFGSDKTQNWNFFGLTSTQFVGILAILWMIFVTYMGSRGVDKIAKVGAVGGTFVMILSGVFIVASLIIWICNHGAMMQPIHGLHSFVASPNPQFQSGVAVVSFMVYAVFAYGGMESMGGVMDSVEKPEKTFPRALMIGMIVITVLYALMIFMWGMSTNWERVLGKENVNLGNISYALMNNVGLVLGSSLGLSHVTAVLLGNLLTRFTGLAMWLAYIGSFFVMVYSPIKSFIMGSDPRLWPAKMTKLNKHDMPAFAMWMQAIVICVIIFAVSFGGSAAQQFYLILTDMSNVATSAPYLFLVGAFPFFKKIKDLDRPFVFFKTQRAANWVSAIVWLVVAIGIIFTCLQPILDHDYQTAFWTVFGPIFFGLVAWAFYANAQKHGFKAEKQQN</sequence>
<dbReference type="Gene3D" id="1.20.1740.10">
    <property type="entry name" value="Amino acid/polyamine transporter I"/>
    <property type="match status" value="1"/>
</dbReference>
<dbReference type="AlphaFoldDB" id="A0A0D4CKK2"/>
<dbReference type="PANTHER" id="PTHR42770">
    <property type="entry name" value="AMINO ACID TRANSPORTER-RELATED"/>
    <property type="match status" value="1"/>
</dbReference>
<dbReference type="PIRSF" id="PIRSF006060">
    <property type="entry name" value="AA_transporter"/>
    <property type="match status" value="1"/>
</dbReference>
<dbReference type="NCBIfam" id="NF011775">
    <property type="entry name" value="PRK15238.1"/>
    <property type="match status" value="1"/>
</dbReference>